<feature type="compositionally biased region" description="Low complexity" evidence="1">
    <location>
        <begin position="1"/>
        <end position="11"/>
    </location>
</feature>
<evidence type="ECO:0000313" key="3">
    <source>
        <dbReference type="EMBL" id="MEB3510350.1"/>
    </source>
</evidence>
<protein>
    <submittedName>
        <fullName evidence="3">Uncharacterized protein</fullName>
    </submittedName>
</protein>
<evidence type="ECO:0000256" key="1">
    <source>
        <dbReference type="SAM" id="MobiDB-lite"/>
    </source>
</evidence>
<dbReference type="EMBL" id="JAYKYQ010000003">
    <property type="protein sequence ID" value="MEB3510350.1"/>
    <property type="molecule type" value="Genomic_DNA"/>
</dbReference>
<feature type="transmembrane region" description="Helical" evidence="2">
    <location>
        <begin position="27"/>
        <end position="45"/>
    </location>
</feature>
<organism evidence="3 4">
    <name type="scientific">Nocardia implantans</name>
    <dbReference type="NCBI Taxonomy" id="3108168"/>
    <lineage>
        <taxon>Bacteria</taxon>
        <taxon>Bacillati</taxon>
        <taxon>Actinomycetota</taxon>
        <taxon>Actinomycetes</taxon>
        <taxon>Mycobacteriales</taxon>
        <taxon>Nocardiaceae</taxon>
        <taxon>Nocardia</taxon>
    </lineage>
</organism>
<evidence type="ECO:0000256" key="2">
    <source>
        <dbReference type="SAM" id="Phobius"/>
    </source>
</evidence>
<keyword evidence="2" id="KW-0812">Transmembrane</keyword>
<feature type="region of interest" description="Disordered" evidence="1">
    <location>
        <begin position="1"/>
        <end position="21"/>
    </location>
</feature>
<dbReference type="Proteomes" id="UP001348098">
    <property type="component" value="Unassembled WGS sequence"/>
</dbReference>
<proteinExistence type="predicted"/>
<dbReference type="RefSeq" id="WP_195079322.1">
    <property type="nucleotide sequence ID" value="NZ_JAYESH010000003.1"/>
</dbReference>
<keyword evidence="2" id="KW-0472">Membrane</keyword>
<sequence>MSVSASRSQYRAARRGGRPGTELPVEWTIAAWVLVLAVLSIALALL</sequence>
<accession>A0ABU6AS89</accession>
<comment type="caution">
    <text evidence="3">The sequence shown here is derived from an EMBL/GenBank/DDBJ whole genome shotgun (WGS) entry which is preliminary data.</text>
</comment>
<keyword evidence="2" id="KW-1133">Transmembrane helix</keyword>
<reference evidence="3 4" key="1">
    <citation type="submission" date="2023-12" db="EMBL/GenBank/DDBJ databases">
        <title>novel species in genus Nocarida.</title>
        <authorList>
            <person name="Li Z."/>
        </authorList>
    </citation>
    <scope>NUCLEOTIDE SEQUENCE [LARGE SCALE GENOMIC DNA]</scope>
    <source>
        <strain evidence="3 4">CDC186</strain>
    </source>
</reference>
<keyword evidence="4" id="KW-1185">Reference proteome</keyword>
<name>A0ABU6AS89_9NOCA</name>
<evidence type="ECO:0000313" key="4">
    <source>
        <dbReference type="Proteomes" id="UP001348098"/>
    </source>
</evidence>
<gene>
    <name evidence="3" type="ORF">U3653_10000</name>
</gene>